<evidence type="ECO:0000256" key="3">
    <source>
        <dbReference type="ARBA" id="ARBA00007919"/>
    </source>
</evidence>
<feature type="transmembrane region" description="Helical" evidence="17">
    <location>
        <begin position="239"/>
        <end position="259"/>
    </location>
</feature>
<dbReference type="EMBL" id="JBGMEK010000014">
    <property type="protein sequence ID" value="MFA0810953.1"/>
    <property type="molecule type" value="Genomic_DNA"/>
</dbReference>
<evidence type="ECO:0000256" key="5">
    <source>
        <dbReference type="ARBA" id="ARBA00012943"/>
    </source>
</evidence>
<dbReference type="PANTHER" id="PTHR44758:SF1">
    <property type="entry name" value="NAD(P) TRANSHYDROGENASE SUBUNIT BETA"/>
    <property type="match status" value="1"/>
</dbReference>
<sequence>MNGMIAMAYLFSAVMFILSLGGLSSHETARRGNIYGMVGMAFAIIATISGVATGAYWMVAIAMVVGAVIGLSLAKRVAMTQMPQMVALLHSFVGLAAVLIGWGGFLDLDVTRHGAAHVVHSTEIYLGVFIGAITLTGSLVAFCKLQGLVSGKPLMLPARHWLNLIAILACIVLGALFVPADVSAGTVINLLLMTAIALLLGVHLVAAIGGADMPVVISMLNSYSGWAAAATGFLLGNDLLIVVGALVGSSGAILSYIMCRGMNRSFISVILGGFGSDGGEVSDEEVDGEVIAIDQQELADDLKAADSIIIVPGFGMAVAHAQQAVSDLTDRLRKMGKTVRFGIHPVAGRLPGHMNVLLAEANVPYDIVLEMDEINPDFPSTDLVLVIGANDTVNPDAVEKPGSPIAGMPVLEVWKARKVVVLKRSMASGYAGVANPLFYKENARMLFGDAKDSLQGVLGKVAD</sequence>
<dbReference type="Proteomes" id="UP001569428">
    <property type="component" value="Unassembled WGS sequence"/>
</dbReference>
<evidence type="ECO:0000256" key="12">
    <source>
        <dbReference type="ARBA" id="ARBA00022989"/>
    </source>
</evidence>
<dbReference type="InterPro" id="IPR034300">
    <property type="entry name" value="PNTB-like"/>
</dbReference>
<evidence type="ECO:0000256" key="17">
    <source>
        <dbReference type="SAM" id="Phobius"/>
    </source>
</evidence>
<accession>A0ABV4NXW9</accession>
<name>A0ABV4NXW9_9GAMM</name>
<keyword evidence="20" id="KW-1185">Reference proteome</keyword>
<feature type="transmembrane region" description="Helical" evidence="17">
    <location>
        <begin position="55"/>
        <end position="74"/>
    </location>
</feature>
<keyword evidence="7 16" id="KW-1003">Cell membrane</keyword>
<comment type="similarity">
    <text evidence="3 16">Belongs to the PNT beta subunit family.</text>
</comment>
<evidence type="ECO:0000256" key="6">
    <source>
        <dbReference type="ARBA" id="ARBA00014581"/>
    </source>
</evidence>
<keyword evidence="8 16" id="KW-0997">Cell inner membrane</keyword>
<keyword evidence="11 16" id="KW-1278">Translocase</keyword>
<feature type="transmembrane region" description="Helical" evidence="17">
    <location>
        <begin position="6"/>
        <end position="25"/>
    </location>
</feature>
<feature type="transmembrane region" description="Helical" evidence="17">
    <location>
        <begin position="86"/>
        <end position="105"/>
    </location>
</feature>
<dbReference type="RefSeq" id="WP_371838591.1">
    <property type="nucleotide sequence ID" value="NZ_JBGMEK010000014.1"/>
</dbReference>
<evidence type="ECO:0000256" key="14">
    <source>
        <dbReference type="ARBA" id="ARBA00023136"/>
    </source>
</evidence>
<dbReference type="EC" id="7.1.1.1" evidence="5 16"/>
<feature type="transmembrane region" description="Helical" evidence="17">
    <location>
        <begin position="32"/>
        <end position="49"/>
    </location>
</feature>
<evidence type="ECO:0000256" key="1">
    <source>
        <dbReference type="ARBA" id="ARBA00003943"/>
    </source>
</evidence>
<comment type="function">
    <text evidence="1 16">The transhydrogenation between NADH and NADP is coupled to respiration and ATP hydrolysis and functions as a proton pump across the membrane.</text>
</comment>
<comment type="subcellular location">
    <subcellularLocation>
        <location evidence="2">Cell inner membrane</location>
        <topology evidence="2">Multi-pass membrane protein</topology>
    </subcellularLocation>
</comment>
<evidence type="ECO:0000256" key="13">
    <source>
        <dbReference type="ARBA" id="ARBA00023027"/>
    </source>
</evidence>
<evidence type="ECO:0000256" key="7">
    <source>
        <dbReference type="ARBA" id="ARBA00022475"/>
    </source>
</evidence>
<evidence type="ECO:0000256" key="9">
    <source>
        <dbReference type="ARBA" id="ARBA00022692"/>
    </source>
</evidence>
<evidence type="ECO:0000256" key="4">
    <source>
        <dbReference type="ARBA" id="ARBA00011870"/>
    </source>
</evidence>
<evidence type="ECO:0000256" key="16">
    <source>
        <dbReference type="PIRNR" id="PIRNR000204"/>
    </source>
</evidence>
<protein>
    <recommendedName>
        <fullName evidence="6 16">NAD(P) transhydrogenase subunit beta</fullName>
        <ecNumber evidence="5 16">7.1.1.1</ecNumber>
    </recommendedName>
    <alternativeName>
        <fullName evidence="16">Nicotinamide nucleotide transhydrogenase subunit beta</fullName>
    </alternativeName>
</protein>
<evidence type="ECO:0000259" key="18">
    <source>
        <dbReference type="Pfam" id="PF02233"/>
    </source>
</evidence>
<comment type="caution">
    <text evidence="19">The sequence shown here is derived from an EMBL/GenBank/DDBJ whole genome shotgun (WGS) entry which is preliminary data.</text>
</comment>
<keyword evidence="13 16" id="KW-0520">NAD</keyword>
<evidence type="ECO:0000256" key="10">
    <source>
        <dbReference type="ARBA" id="ARBA00022857"/>
    </source>
</evidence>
<feature type="domain" description="NADP transhydrogenase beta-like" evidence="18">
    <location>
        <begin position="6"/>
        <end position="458"/>
    </location>
</feature>
<keyword evidence="10 16" id="KW-0521">NADP</keyword>
<feature type="transmembrane region" description="Helical" evidence="17">
    <location>
        <begin position="161"/>
        <end position="180"/>
    </location>
</feature>
<proteinExistence type="inferred from homology"/>
<evidence type="ECO:0000256" key="2">
    <source>
        <dbReference type="ARBA" id="ARBA00004429"/>
    </source>
</evidence>
<gene>
    <name evidence="19" type="primary">pntB</name>
    <name evidence="19" type="ORF">ACCI49_08460</name>
</gene>
<dbReference type="PIRSF" id="PIRSF000204">
    <property type="entry name" value="PNTB"/>
    <property type="match status" value="1"/>
</dbReference>
<dbReference type="Pfam" id="PF02233">
    <property type="entry name" value="PNTB"/>
    <property type="match status" value="1"/>
</dbReference>
<keyword evidence="12 17" id="KW-1133">Transmembrane helix</keyword>
<comment type="catalytic activity">
    <reaction evidence="15 16">
        <text>NAD(+) + NADPH + H(+)(in) = NADH + NADP(+) + H(+)(out)</text>
        <dbReference type="Rhea" id="RHEA:47992"/>
        <dbReference type="ChEBI" id="CHEBI:15378"/>
        <dbReference type="ChEBI" id="CHEBI:57540"/>
        <dbReference type="ChEBI" id="CHEBI:57783"/>
        <dbReference type="ChEBI" id="CHEBI:57945"/>
        <dbReference type="ChEBI" id="CHEBI:58349"/>
        <dbReference type="EC" id="7.1.1.1"/>
    </reaction>
</comment>
<evidence type="ECO:0000313" key="20">
    <source>
        <dbReference type="Proteomes" id="UP001569428"/>
    </source>
</evidence>
<evidence type="ECO:0000256" key="11">
    <source>
        <dbReference type="ARBA" id="ARBA00022967"/>
    </source>
</evidence>
<dbReference type="InterPro" id="IPR029035">
    <property type="entry name" value="DHS-like_NAD/FAD-binding_dom"/>
</dbReference>
<organism evidence="19 20">
    <name type="scientific">Microbulbifer epialgicus</name>
    <dbReference type="NCBI Taxonomy" id="393907"/>
    <lineage>
        <taxon>Bacteria</taxon>
        <taxon>Pseudomonadati</taxon>
        <taxon>Pseudomonadota</taxon>
        <taxon>Gammaproteobacteria</taxon>
        <taxon>Cellvibrionales</taxon>
        <taxon>Microbulbiferaceae</taxon>
        <taxon>Microbulbifer</taxon>
    </lineage>
</organism>
<dbReference type="PANTHER" id="PTHR44758">
    <property type="entry name" value="NAD(P) TRANSHYDROGENASE SUBUNIT BETA"/>
    <property type="match status" value="1"/>
</dbReference>
<keyword evidence="14 16" id="KW-0472">Membrane</keyword>
<comment type="subunit">
    <text evidence="4">Heterodimer of an alpha and a beta chain.</text>
</comment>
<dbReference type="SUPFAM" id="SSF52467">
    <property type="entry name" value="DHS-like NAD/FAD-binding domain"/>
    <property type="match status" value="1"/>
</dbReference>
<dbReference type="InterPro" id="IPR012136">
    <property type="entry name" value="NADH_DH_b"/>
</dbReference>
<keyword evidence="9 17" id="KW-0812">Transmembrane</keyword>
<evidence type="ECO:0000256" key="15">
    <source>
        <dbReference type="ARBA" id="ARBA00048202"/>
    </source>
</evidence>
<evidence type="ECO:0000313" key="19">
    <source>
        <dbReference type="EMBL" id="MFA0810953.1"/>
    </source>
</evidence>
<reference evidence="19 20" key="1">
    <citation type="submission" date="2024-08" db="EMBL/GenBank/DDBJ databases">
        <authorList>
            <person name="Ishaq N."/>
        </authorList>
    </citation>
    <scope>NUCLEOTIDE SEQUENCE [LARGE SCALE GENOMIC DNA]</scope>
    <source>
        <strain evidence="19 20">DSM 18651</strain>
    </source>
</reference>
<feature type="transmembrane region" description="Helical" evidence="17">
    <location>
        <begin position="215"/>
        <end position="233"/>
    </location>
</feature>
<evidence type="ECO:0000256" key="8">
    <source>
        <dbReference type="ARBA" id="ARBA00022519"/>
    </source>
</evidence>
<dbReference type="Gene3D" id="3.40.50.1220">
    <property type="entry name" value="TPP-binding domain"/>
    <property type="match status" value="1"/>
</dbReference>
<feature type="transmembrane region" description="Helical" evidence="17">
    <location>
        <begin position="186"/>
        <end position="208"/>
    </location>
</feature>
<feature type="transmembrane region" description="Helical" evidence="17">
    <location>
        <begin position="125"/>
        <end position="149"/>
    </location>
</feature>
<dbReference type="NCBIfam" id="NF006974">
    <property type="entry name" value="PRK09444.1"/>
    <property type="match status" value="1"/>
</dbReference>